<dbReference type="EC" id="3.5.1.28" evidence="1"/>
<comment type="caution">
    <text evidence="1">The sequence shown here is derived from an EMBL/GenBank/DDBJ whole genome shotgun (WGS) entry which is preliminary data.</text>
</comment>
<organism evidence="1 2">
    <name type="scientific">Actinacidiphila cocklensis</name>
    <dbReference type="NCBI Taxonomy" id="887465"/>
    <lineage>
        <taxon>Bacteria</taxon>
        <taxon>Bacillati</taxon>
        <taxon>Actinomycetota</taxon>
        <taxon>Actinomycetes</taxon>
        <taxon>Kitasatosporales</taxon>
        <taxon>Streptomycetaceae</taxon>
        <taxon>Actinacidiphila</taxon>
    </lineage>
</organism>
<dbReference type="GO" id="GO:0008745">
    <property type="term" value="F:N-acetylmuramoyl-L-alanine amidase activity"/>
    <property type="evidence" value="ECO:0007669"/>
    <property type="project" value="UniProtKB-EC"/>
</dbReference>
<evidence type="ECO:0000313" key="1">
    <source>
        <dbReference type="EMBL" id="CAG6391885.1"/>
    </source>
</evidence>
<sequence length="74" mass="8161">MSAAAPVPSLVRAWGGIVPASRRGTLYGRDSAGVLWQQQAARSAYHPRTFDPRTRVGTGWNIYNTLLRPIRTPL</sequence>
<dbReference type="EMBL" id="CAJSLV010000042">
    <property type="protein sequence ID" value="CAG6391885.1"/>
    <property type="molecule type" value="Genomic_DNA"/>
</dbReference>
<protein>
    <submittedName>
        <fullName evidence="1">N-acetylmuramoyl-L-alanine amidase</fullName>
        <ecNumber evidence="1">3.5.1.28</ecNumber>
    </submittedName>
</protein>
<evidence type="ECO:0000313" key="2">
    <source>
        <dbReference type="Proteomes" id="UP001152519"/>
    </source>
</evidence>
<accession>A0A9W4DKY4</accession>
<name>A0A9W4DKY4_9ACTN</name>
<proteinExistence type="predicted"/>
<dbReference type="AlphaFoldDB" id="A0A9W4DKY4"/>
<keyword evidence="2" id="KW-1185">Reference proteome</keyword>
<reference evidence="1" key="1">
    <citation type="submission" date="2021-05" db="EMBL/GenBank/DDBJ databases">
        <authorList>
            <person name="Arsene-Ploetze F."/>
        </authorList>
    </citation>
    <scope>NUCLEOTIDE SEQUENCE</scope>
    <source>
        <strain evidence="1">DSM 42138</strain>
    </source>
</reference>
<gene>
    <name evidence="1" type="ORF">SCOCK_140083</name>
</gene>
<dbReference type="Proteomes" id="UP001152519">
    <property type="component" value="Unassembled WGS sequence"/>
</dbReference>
<keyword evidence="1" id="KW-0378">Hydrolase</keyword>